<dbReference type="eggNOG" id="COG0842">
    <property type="taxonomic scope" value="Bacteria"/>
</dbReference>
<dbReference type="GO" id="GO:0046677">
    <property type="term" value="P:response to antibiotic"/>
    <property type="evidence" value="ECO:0007669"/>
    <property type="project" value="UniProtKB-KW"/>
</dbReference>
<dbReference type="InterPro" id="IPR051784">
    <property type="entry name" value="Nod_factor_ABC_transporter"/>
</dbReference>
<gene>
    <name evidence="8" type="ORF">DV20_01540</name>
</gene>
<keyword evidence="5" id="KW-0046">Antibiotic resistance</keyword>
<dbReference type="GO" id="GO:0043190">
    <property type="term" value="C:ATP-binding cassette (ABC) transporter complex"/>
    <property type="evidence" value="ECO:0007669"/>
    <property type="project" value="InterPro"/>
</dbReference>
<dbReference type="InterPro" id="IPR013525">
    <property type="entry name" value="ABC2_TM"/>
</dbReference>
<feature type="transmembrane region" description="Helical" evidence="6">
    <location>
        <begin position="54"/>
        <end position="74"/>
    </location>
</feature>
<dbReference type="STRING" id="287986.DV20_01540"/>
<evidence type="ECO:0000313" key="9">
    <source>
        <dbReference type="Proteomes" id="UP000027345"/>
    </source>
</evidence>
<dbReference type="AlphaFoldDB" id="A0A066UIP3"/>
<reference evidence="8 9" key="1">
    <citation type="submission" date="2014-05" db="EMBL/GenBank/DDBJ databases">
        <title>Draft genome sequence of Amycolatopsis rifamycinica DSM 46095.</title>
        <authorList>
            <person name="Lal R."/>
            <person name="Saxena A."/>
            <person name="Kumari R."/>
            <person name="Mukherjee U."/>
            <person name="Singh P."/>
            <person name="Sangwan N."/>
            <person name="Mahato N.K."/>
        </authorList>
    </citation>
    <scope>NUCLEOTIDE SEQUENCE [LARGE SCALE GENOMIC DNA]</scope>
    <source>
        <strain evidence="8 9">DSM 46095</strain>
    </source>
</reference>
<dbReference type="EMBL" id="JMQI01000002">
    <property type="protein sequence ID" value="KDN24098.1"/>
    <property type="molecule type" value="Genomic_DNA"/>
</dbReference>
<keyword evidence="2 6" id="KW-0812">Transmembrane</keyword>
<feature type="transmembrane region" description="Helical" evidence="6">
    <location>
        <begin position="166"/>
        <end position="188"/>
    </location>
</feature>
<dbReference type="PANTHER" id="PTHR43229">
    <property type="entry name" value="NODULATION PROTEIN J"/>
    <property type="match status" value="1"/>
</dbReference>
<dbReference type="PIRSF" id="PIRSF006648">
    <property type="entry name" value="DrrB"/>
    <property type="match status" value="1"/>
</dbReference>
<evidence type="ECO:0000256" key="5">
    <source>
        <dbReference type="ARBA" id="ARBA00023251"/>
    </source>
</evidence>
<keyword evidence="4 6" id="KW-0472">Membrane</keyword>
<protein>
    <submittedName>
        <fullName evidence="8">ABC transporter</fullName>
    </submittedName>
</protein>
<comment type="caution">
    <text evidence="8">The sequence shown here is derived from an EMBL/GenBank/DDBJ whole genome shotgun (WGS) entry which is preliminary data.</text>
</comment>
<dbReference type="PANTHER" id="PTHR43229:SF3">
    <property type="entry name" value="ABC-TYPE MULTIDRUG TRANSPORT SYSTEM, PERMEASE COMPONENT"/>
    <property type="match status" value="1"/>
</dbReference>
<evidence type="ECO:0000256" key="2">
    <source>
        <dbReference type="ARBA" id="ARBA00022692"/>
    </source>
</evidence>
<name>A0A066UIP3_9PSEU</name>
<accession>A0A066UIP3</accession>
<keyword evidence="9" id="KW-1185">Reference proteome</keyword>
<sequence length="243" mass="25856">MNTTYLSLEIKRIVRSPQFTVFTIGMPLAMFLLFGSIFGKLVAPNGLASNVQTMISLAAYGASGGALFTGTRVAQERTDGWQRQLRLTPMRGPGYLVVKVLSAMAVALPVLVVLFAAGLAMGVEMTAAQWGLVLVSLWLGVLPFAVLGLAIGLFGKGDTVGAVTGALMMPLGMLGGLWIPLYVLPDWMATLAHFFPTYWLGRVGLEPLAHAGGMGLAVVVLAGWLVVPALIVVRRFRLDTARL</sequence>
<evidence type="ECO:0000313" key="8">
    <source>
        <dbReference type="EMBL" id="KDN24098.1"/>
    </source>
</evidence>
<evidence type="ECO:0000259" key="7">
    <source>
        <dbReference type="Pfam" id="PF01061"/>
    </source>
</evidence>
<dbReference type="OrthoDB" id="63188at2"/>
<organism evidence="8 9">
    <name type="scientific">Amycolatopsis rifamycinica</name>
    <dbReference type="NCBI Taxonomy" id="287986"/>
    <lineage>
        <taxon>Bacteria</taxon>
        <taxon>Bacillati</taxon>
        <taxon>Actinomycetota</taxon>
        <taxon>Actinomycetes</taxon>
        <taxon>Pseudonocardiales</taxon>
        <taxon>Pseudonocardiaceae</taxon>
        <taxon>Amycolatopsis</taxon>
    </lineage>
</organism>
<feature type="transmembrane region" description="Helical" evidence="6">
    <location>
        <begin position="208"/>
        <end position="233"/>
    </location>
</feature>
<proteinExistence type="predicted"/>
<dbReference type="Proteomes" id="UP000027345">
    <property type="component" value="Unassembled WGS sequence"/>
</dbReference>
<feature type="domain" description="ABC-2 type transporter transmembrane" evidence="7">
    <location>
        <begin position="8"/>
        <end position="200"/>
    </location>
</feature>
<evidence type="ECO:0000256" key="6">
    <source>
        <dbReference type="SAM" id="Phobius"/>
    </source>
</evidence>
<comment type="subcellular location">
    <subcellularLocation>
        <location evidence="1">Membrane</location>
        <topology evidence="1">Multi-pass membrane protein</topology>
    </subcellularLocation>
</comment>
<dbReference type="Pfam" id="PF01061">
    <property type="entry name" value="ABC2_membrane"/>
    <property type="match status" value="1"/>
</dbReference>
<dbReference type="RefSeq" id="WP_043775612.1">
    <property type="nucleotide sequence ID" value="NZ_JMQI01000002.1"/>
</dbReference>
<feature type="transmembrane region" description="Helical" evidence="6">
    <location>
        <begin position="127"/>
        <end position="154"/>
    </location>
</feature>
<evidence type="ECO:0000256" key="4">
    <source>
        <dbReference type="ARBA" id="ARBA00023136"/>
    </source>
</evidence>
<evidence type="ECO:0000256" key="1">
    <source>
        <dbReference type="ARBA" id="ARBA00004141"/>
    </source>
</evidence>
<dbReference type="GO" id="GO:0140359">
    <property type="term" value="F:ABC-type transporter activity"/>
    <property type="evidence" value="ECO:0007669"/>
    <property type="project" value="InterPro"/>
</dbReference>
<keyword evidence="3 6" id="KW-1133">Transmembrane helix</keyword>
<feature type="transmembrane region" description="Helical" evidence="6">
    <location>
        <begin position="21"/>
        <end position="42"/>
    </location>
</feature>
<feature type="transmembrane region" description="Helical" evidence="6">
    <location>
        <begin position="95"/>
        <end position="121"/>
    </location>
</feature>
<dbReference type="InterPro" id="IPR000412">
    <property type="entry name" value="ABC_2_transport"/>
</dbReference>
<evidence type="ECO:0000256" key="3">
    <source>
        <dbReference type="ARBA" id="ARBA00022989"/>
    </source>
</evidence>